<sequence length="313" mass="33573">MKLRLFLALLATPTIAGCERVGTKTEKAGEPSAQEERASAARLKRACASAQTYASLKALVFDEAVRVRRAESPTLRQLADASIIRMEAPVATGRDPALNITVCEGRFILELPPGSADVFDGDQRLQADVEYSAQEAADGSGLVYQMKGAEPIVYRLAALDLTSPRPGPAAQPTQADIPVTAPTQPPAVEDESPPVSPPRTGPSSVPAPARQEAQAPPKAGPARVQGSTRPSFNCRYARSRVEKIICSSATLAKHDRQMSSAFYSALARADAPTRAKLRASRDRFLGARDRCDSEACIATSYRQRMAEIERIAD</sequence>
<dbReference type="GO" id="GO:0005576">
    <property type="term" value="C:extracellular region"/>
    <property type="evidence" value="ECO:0007669"/>
    <property type="project" value="TreeGrafter"/>
</dbReference>
<evidence type="ECO:0000313" key="3">
    <source>
        <dbReference type="Proteomes" id="UP001139451"/>
    </source>
</evidence>
<keyword evidence="3" id="KW-1185">Reference proteome</keyword>
<evidence type="ECO:0000313" key="2">
    <source>
        <dbReference type="EMBL" id="MCP3733201.1"/>
    </source>
</evidence>
<evidence type="ECO:0000256" key="1">
    <source>
        <dbReference type="SAM" id="MobiDB-lite"/>
    </source>
</evidence>
<dbReference type="EMBL" id="JAMLDX010000036">
    <property type="protein sequence ID" value="MCP3733201.1"/>
    <property type="molecule type" value="Genomic_DNA"/>
</dbReference>
<dbReference type="PANTHER" id="PTHR37549">
    <property type="entry name" value="LIPOPROTEIN LPRI"/>
    <property type="match status" value="1"/>
</dbReference>
<protein>
    <recommendedName>
        <fullName evidence="4">Lysozyme inhibitor LprI N-terminal domain-containing protein</fullName>
    </recommendedName>
</protein>
<dbReference type="Proteomes" id="UP001139451">
    <property type="component" value="Unassembled WGS sequence"/>
</dbReference>
<gene>
    <name evidence="2" type="ORF">M9978_22615</name>
</gene>
<name>A0A9X2HL30_9SPHN</name>
<feature type="compositionally biased region" description="Low complexity" evidence="1">
    <location>
        <begin position="206"/>
        <end position="217"/>
    </location>
</feature>
<feature type="region of interest" description="Disordered" evidence="1">
    <location>
        <begin position="164"/>
        <end position="230"/>
    </location>
</feature>
<proteinExistence type="predicted"/>
<organism evidence="2 3">
    <name type="scientific">Sphingomonas tagetis</name>
    <dbReference type="NCBI Taxonomy" id="2949092"/>
    <lineage>
        <taxon>Bacteria</taxon>
        <taxon>Pseudomonadati</taxon>
        <taxon>Pseudomonadota</taxon>
        <taxon>Alphaproteobacteria</taxon>
        <taxon>Sphingomonadales</taxon>
        <taxon>Sphingomonadaceae</taxon>
        <taxon>Sphingomonas</taxon>
    </lineage>
</organism>
<dbReference type="PANTHER" id="PTHR37549:SF1">
    <property type="entry name" value="LIPOPROTEIN LPRI"/>
    <property type="match status" value="1"/>
</dbReference>
<comment type="caution">
    <text evidence="2">The sequence shown here is derived from an EMBL/GenBank/DDBJ whole genome shotgun (WGS) entry which is preliminary data.</text>
</comment>
<dbReference type="AlphaFoldDB" id="A0A9X2HL30"/>
<dbReference type="InterPro" id="IPR052755">
    <property type="entry name" value="Lysozyme_Inhibitor_LprI"/>
</dbReference>
<evidence type="ECO:0008006" key="4">
    <source>
        <dbReference type="Google" id="ProtNLM"/>
    </source>
</evidence>
<dbReference type="PROSITE" id="PS51257">
    <property type="entry name" value="PROKAR_LIPOPROTEIN"/>
    <property type="match status" value="1"/>
</dbReference>
<dbReference type="RefSeq" id="WP_254297391.1">
    <property type="nucleotide sequence ID" value="NZ_JAMLDX010000036.1"/>
</dbReference>
<accession>A0A9X2HL30</accession>
<reference evidence="2" key="1">
    <citation type="submission" date="2022-05" db="EMBL/GenBank/DDBJ databases">
        <title>Sphingomonas sp. strain MG17 Genome sequencing and assembly.</title>
        <authorList>
            <person name="Kim I."/>
        </authorList>
    </citation>
    <scope>NUCLEOTIDE SEQUENCE</scope>
    <source>
        <strain evidence="2">MG17</strain>
    </source>
</reference>